<dbReference type="Pfam" id="PF02522">
    <property type="entry name" value="Antibiotic_NAT"/>
    <property type="match status" value="1"/>
</dbReference>
<evidence type="ECO:0000256" key="4">
    <source>
        <dbReference type="RuleBase" id="RU365031"/>
    </source>
</evidence>
<comment type="caution">
    <text evidence="5">The sequence shown here is derived from an EMBL/GenBank/DDBJ whole genome shotgun (WGS) entry which is preliminary data.</text>
</comment>
<name>A0ABV9WK06_9ACTN</name>
<dbReference type="RefSeq" id="WP_380128350.1">
    <property type="nucleotide sequence ID" value="NZ_JBHSIU010000130.1"/>
</dbReference>
<dbReference type="SUPFAM" id="SSF110710">
    <property type="entry name" value="TTHA0583/YokD-like"/>
    <property type="match status" value="1"/>
</dbReference>
<gene>
    <name evidence="5" type="ORF">ACFPIJ_59130</name>
</gene>
<dbReference type="EMBL" id="JBHSIU010000130">
    <property type="protein sequence ID" value="MFC5007711.1"/>
    <property type="molecule type" value="Genomic_DNA"/>
</dbReference>
<dbReference type="PANTHER" id="PTHR11104">
    <property type="entry name" value="AMINOGLYCOSIDE N3-ACETYLTRANSFERASE"/>
    <property type="match status" value="1"/>
</dbReference>
<dbReference type="InterPro" id="IPR028345">
    <property type="entry name" value="Antibiotic_NAT-like"/>
</dbReference>
<protein>
    <recommendedName>
        <fullName evidence="4">Aminoglycoside N(3)-acetyltransferase</fullName>
        <ecNumber evidence="4">2.3.1.-</ecNumber>
    </recommendedName>
</protein>
<organism evidence="5 6">
    <name type="scientific">Dactylosporangium cerinum</name>
    <dbReference type="NCBI Taxonomy" id="1434730"/>
    <lineage>
        <taxon>Bacteria</taxon>
        <taxon>Bacillati</taxon>
        <taxon>Actinomycetota</taxon>
        <taxon>Actinomycetes</taxon>
        <taxon>Micromonosporales</taxon>
        <taxon>Micromonosporaceae</taxon>
        <taxon>Dactylosporangium</taxon>
    </lineage>
</organism>
<keyword evidence="2 4" id="KW-0808">Transferase</keyword>
<dbReference type="InterPro" id="IPR003679">
    <property type="entry name" value="Amioglycoside_AcTrfase"/>
</dbReference>
<evidence type="ECO:0000256" key="3">
    <source>
        <dbReference type="ARBA" id="ARBA00023315"/>
    </source>
</evidence>
<dbReference type="PANTHER" id="PTHR11104:SF0">
    <property type="entry name" value="SPBETA PROPHAGE-DERIVED AMINOGLYCOSIDE N(3')-ACETYLTRANSFERASE-LIKE PROTEIN YOKD"/>
    <property type="match status" value="1"/>
</dbReference>
<accession>A0ABV9WK06</accession>
<keyword evidence="6" id="KW-1185">Reference proteome</keyword>
<evidence type="ECO:0000256" key="1">
    <source>
        <dbReference type="ARBA" id="ARBA00006383"/>
    </source>
</evidence>
<keyword evidence="3 4" id="KW-0012">Acyltransferase</keyword>
<comment type="similarity">
    <text evidence="1 4">Belongs to the antibiotic N-acetyltransferase family.</text>
</comment>
<proteinExistence type="inferred from homology"/>
<comment type="catalytic activity">
    <reaction evidence="4">
        <text>a 2-deoxystreptamine antibiotic + acetyl-CoA = an N(3)-acetyl-2-deoxystreptamine antibiotic + CoA + H(+)</text>
        <dbReference type="Rhea" id="RHEA:12665"/>
        <dbReference type="ChEBI" id="CHEBI:15378"/>
        <dbReference type="ChEBI" id="CHEBI:57287"/>
        <dbReference type="ChEBI" id="CHEBI:57288"/>
        <dbReference type="ChEBI" id="CHEBI:57921"/>
        <dbReference type="ChEBI" id="CHEBI:77452"/>
        <dbReference type="EC" id="2.3.1.81"/>
    </reaction>
</comment>
<evidence type="ECO:0000313" key="5">
    <source>
        <dbReference type="EMBL" id="MFC5007711.1"/>
    </source>
</evidence>
<evidence type="ECO:0000313" key="6">
    <source>
        <dbReference type="Proteomes" id="UP001595912"/>
    </source>
</evidence>
<keyword evidence="4" id="KW-0046">Antibiotic resistance</keyword>
<dbReference type="EC" id="2.3.1.-" evidence="4"/>
<evidence type="ECO:0000256" key="2">
    <source>
        <dbReference type="ARBA" id="ARBA00022679"/>
    </source>
</evidence>
<reference evidence="6" key="1">
    <citation type="journal article" date="2019" name="Int. J. Syst. Evol. Microbiol.">
        <title>The Global Catalogue of Microorganisms (GCM) 10K type strain sequencing project: providing services to taxonomists for standard genome sequencing and annotation.</title>
        <authorList>
            <consortium name="The Broad Institute Genomics Platform"/>
            <consortium name="The Broad Institute Genome Sequencing Center for Infectious Disease"/>
            <person name="Wu L."/>
            <person name="Ma J."/>
        </authorList>
    </citation>
    <scope>NUCLEOTIDE SEQUENCE [LARGE SCALE GENOMIC DNA]</scope>
    <source>
        <strain evidence="6">CGMCC 4.7152</strain>
    </source>
</reference>
<dbReference type="Proteomes" id="UP001595912">
    <property type="component" value="Unassembled WGS sequence"/>
</dbReference>
<sequence>MSPAGPATATAPATVDSLAAQFAVLGLTPGRPVLVHTSLRRVGPVDGGADTVLAALRRVLGAGTSIVVPAQTPDNSTTSPVFRAATSGLRPEEVRRYIAGIEGFDPRTTPSFGMGALAERVRLDPAAVRSVHPQTSFAAVGPDAAELMRVHELDSHLGDRSPLGALYRADGVALLLGVDYAACTAFHLAEYRMPQLRVKQYRCFVRADGHRQECGFTGVDLDDSDFQELGAALERDAGSAVTRGPVGHTEARVLSIRRSVDFAVDWMARHR</sequence>